<feature type="domain" description="Glycosyl hydrolase family 98 putative carbohydrate-binding module" evidence="8">
    <location>
        <begin position="505"/>
        <end position="655"/>
    </location>
</feature>
<keyword evidence="4" id="KW-0378">Hydrolase</keyword>
<dbReference type="InterPro" id="IPR013222">
    <property type="entry name" value="Glyco_hyd_98_carb-bd"/>
</dbReference>
<feature type="region of interest" description="Disordered" evidence="6">
    <location>
        <begin position="265"/>
        <end position="285"/>
    </location>
</feature>
<evidence type="ECO:0000256" key="1">
    <source>
        <dbReference type="ARBA" id="ARBA00007951"/>
    </source>
</evidence>
<dbReference type="Gene3D" id="2.60.120.260">
    <property type="entry name" value="Galactose-binding domain-like"/>
    <property type="match status" value="1"/>
</dbReference>
<keyword evidence="10" id="KW-1185">Reference proteome</keyword>
<feature type="chain" id="PRO_5047507693" description="alpha-L-fucosidase" evidence="7">
    <location>
        <begin position="24"/>
        <end position="655"/>
    </location>
</feature>
<dbReference type="InterPro" id="IPR038637">
    <property type="entry name" value="NPCBM_sf"/>
</dbReference>
<dbReference type="InterPro" id="IPR008979">
    <property type="entry name" value="Galactose-bd-like_sf"/>
</dbReference>
<feature type="signal peptide" evidence="7">
    <location>
        <begin position="1"/>
        <end position="23"/>
    </location>
</feature>
<dbReference type="Proteomes" id="UP001158067">
    <property type="component" value="Unassembled WGS sequence"/>
</dbReference>
<evidence type="ECO:0000313" key="10">
    <source>
        <dbReference type="Proteomes" id="UP001158067"/>
    </source>
</evidence>
<dbReference type="EC" id="3.2.1.51" evidence="2"/>
<evidence type="ECO:0000256" key="3">
    <source>
        <dbReference type="ARBA" id="ARBA00022729"/>
    </source>
</evidence>
<dbReference type="Pfam" id="PF01120">
    <property type="entry name" value="Alpha_L_fucos"/>
    <property type="match status" value="1"/>
</dbReference>
<reference evidence="9 10" key="1">
    <citation type="submission" date="2017-05" db="EMBL/GenBank/DDBJ databases">
        <authorList>
            <person name="Varghese N."/>
            <person name="Submissions S."/>
        </authorList>
    </citation>
    <scope>NUCLEOTIDE SEQUENCE [LARGE SCALE GENOMIC DNA]</scope>
    <source>
        <strain evidence="9 10">DSM 25457</strain>
    </source>
</reference>
<accession>A0ABY1QRY8</accession>
<comment type="caution">
    <text evidence="9">The sequence shown here is derived from an EMBL/GenBank/DDBJ whole genome shotgun (WGS) entry which is preliminary data.</text>
</comment>
<proteinExistence type="inferred from homology"/>
<sequence length="655" mass="73631">MSMKRHISLFAVLLAITSTTAVAQEIAKPSAKQIRFADWEVGAFFHYTLNPFTDQEHGDGQEPPSKFNPTELDVEQWILTAKSMGARYAVLTARHEGGFCLWPSKTTDYTIANSPFRNGNGDLVREFVNACRKHGLGVGLYHTAGFDANAAIGKYEGDMELPLQWSTTWGKAVSEAFRKDPTLRERFKIKQVEQMRELLTWYGPIDFMWSDHWDATDPNGVWRAVTNLARELQPELVFMGPDTWVPGNETGHVVYPMWNAVDTVDGTENSRPAAGTGDQTTQNSYGLLEGDVRKGDPLGKYWRVRECTTHMAFHYGGWFWHPDHVKKTYPRQTWEHLDLYYRTVGLGANTIINLPPDTRGLIPDNLAAAAKKLGDEIRNRFSQPIATTNAVQTGDVVELNWDQPQQINTVVTMENIEGGQKIAKYTLEAFVDGHWETLEPRNRLVAQKPYNGNPGYETIGHKKIDRVKPVTTNRVRLRCLQSITKPIEIRSLAVFDCEPITRTYEASYPYLSGIDTLFDEAHGNMKRDLDYRGGLLELGGTKYEHGILLCPVGLTKIGIAEFDMTRIPKAKGMTATIGIEDMTASHGSCKFIVEGKVDQKWQELYHSPLLRGGSTPIEMAVKFPKGMEQLRLKTTDGGDNANSDHALWADAKFTQ</sequence>
<evidence type="ECO:0000259" key="8">
    <source>
        <dbReference type="SMART" id="SM00776"/>
    </source>
</evidence>
<dbReference type="PANTHER" id="PTHR10030:SF37">
    <property type="entry name" value="ALPHA-L-FUCOSIDASE-RELATED"/>
    <property type="match status" value="1"/>
</dbReference>
<protein>
    <recommendedName>
        <fullName evidence="2">alpha-L-fucosidase</fullName>
        <ecNumber evidence="2">3.2.1.51</ecNumber>
    </recommendedName>
</protein>
<dbReference type="InterPro" id="IPR017853">
    <property type="entry name" value="GH"/>
</dbReference>
<evidence type="ECO:0000256" key="4">
    <source>
        <dbReference type="ARBA" id="ARBA00022801"/>
    </source>
</evidence>
<evidence type="ECO:0000256" key="7">
    <source>
        <dbReference type="SAM" id="SignalP"/>
    </source>
</evidence>
<gene>
    <name evidence="9" type="ORF">SAMN06265222_12917</name>
</gene>
<name>A0ABY1QRY8_9BACT</name>
<dbReference type="Pfam" id="PF08305">
    <property type="entry name" value="NPCBM"/>
    <property type="match status" value="1"/>
</dbReference>
<dbReference type="PANTHER" id="PTHR10030">
    <property type="entry name" value="ALPHA-L-FUCOSIDASE"/>
    <property type="match status" value="1"/>
</dbReference>
<dbReference type="RefSeq" id="WP_283435596.1">
    <property type="nucleotide sequence ID" value="NZ_FXUG01000029.1"/>
</dbReference>
<keyword evidence="3 7" id="KW-0732">Signal</keyword>
<dbReference type="SMART" id="SM00776">
    <property type="entry name" value="NPCBM"/>
    <property type="match status" value="1"/>
</dbReference>
<dbReference type="SMART" id="SM00812">
    <property type="entry name" value="Alpha_L_fucos"/>
    <property type="match status" value="1"/>
</dbReference>
<dbReference type="Gene3D" id="3.20.20.80">
    <property type="entry name" value="Glycosidases"/>
    <property type="match status" value="1"/>
</dbReference>
<dbReference type="SUPFAM" id="SSF51445">
    <property type="entry name" value="(Trans)glycosidases"/>
    <property type="match status" value="1"/>
</dbReference>
<keyword evidence="5" id="KW-0326">Glycosidase</keyword>
<dbReference type="InterPro" id="IPR000933">
    <property type="entry name" value="Glyco_hydro_29"/>
</dbReference>
<dbReference type="InterPro" id="IPR057739">
    <property type="entry name" value="Glyco_hydro_29_N"/>
</dbReference>
<comment type="similarity">
    <text evidence="1">Belongs to the glycosyl hydrolase 29 family.</text>
</comment>
<dbReference type="EMBL" id="FXUG01000029">
    <property type="protein sequence ID" value="SMP79122.1"/>
    <property type="molecule type" value="Genomic_DNA"/>
</dbReference>
<evidence type="ECO:0000256" key="6">
    <source>
        <dbReference type="SAM" id="MobiDB-lite"/>
    </source>
</evidence>
<dbReference type="Gene3D" id="2.60.120.1060">
    <property type="entry name" value="NPCBM/NEW2 domain"/>
    <property type="match status" value="1"/>
</dbReference>
<evidence type="ECO:0000256" key="5">
    <source>
        <dbReference type="ARBA" id="ARBA00023295"/>
    </source>
</evidence>
<dbReference type="SUPFAM" id="SSF49785">
    <property type="entry name" value="Galactose-binding domain-like"/>
    <property type="match status" value="1"/>
</dbReference>
<evidence type="ECO:0000256" key="2">
    <source>
        <dbReference type="ARBA" id="ARBA00012662"/>
    </source>
</evidence>
<organism evidence="9 10">
    <name type="scientific">Neorhodopirellula lusitana</name>
    <dbReference type="NCBI Taxonomy" id="445327"/>
    <lineage>
        <taxon>Bacteria</taxon>
        <taxon>Pseudomonadati</taxon>
        <taxon>Planctomycetota</taxon>
        <taxon>Planctomycetia</taxon>
        <taxon>Pirellulales</taxon>
        <taxon>Pirellulaceae</taxon>
        <taxon>Neorhodopirellula</taxon>
    </lineage>
</organism>
<evidence type="ECO:0000313" key="9">
    <source>
        <dbReference type="EMBL" id="SMP79122.1"/>
    </source>
</evidence>